<protein>
    <recommendedName>
        <fullName evidence="5">Transmembrane protein 185A</fullName>
    </recommendedName>
</protein>
<dbReference type="OrthoDB" id="72976at2759"/>
<evidence type="ECO:0000313" key="3">
    <source>
        <dbReference type="EMBL" id="CAG5132971.1"/>
    </source>
</evidence>
<dbReference type="Proteomes" id="UP000678393">
    <property type="component" value="Unassembled WGS sequence"/>
</dbReference>
<name>A0A8S4A3H8_9EUPU</name>
<feature type="transmembrane region" description="Helical" evidence="2">
    <location>
        <begin position="209"/>
        <end position="231"/>
    </location>
</feature>
<evidence type="ECO:0000256" key="2">
    <source>
        <dbReference type="SAM" id="Phobius"/>
    </source>
</evidence>
<feature type="transmembrane region" description="Helical" evidence="2">
    <location>
        <begin position="243"/>
        <end position="264"/>
    </location>
</feature>
<gene>
    <name evidence="3" type="ORF">CUNI_LOCUS18529</name>
</gene>
<dbReference type="InterPro" id="IPR019396">
    <property type="entry name" value="TM_Fragile-X-F-assoc"/>
</dbReference>
<dbReference type="Pfam" id="PF10269">
    <property type="entry name" value="Tmemb_185A"/>
    <property type="match status" value="1"/>
</dbReference>
<feature type="transmembrane region" description="Helical" evidence="2">
    <location>
        <begin position="38"/>
        <end position="60"/>
    </location>
</feature>
<proteinExistence type="predicted"/>
<dbReference type="AlphaFoldDB" id="A0A8S4A3H8"/>
<keyword evidence="2" id="KW-1133">Transmembrane helix</keyword>
<feature type="region of interest" description="Disordered" evidence="1">
    <location>
        <begin position="303"/>
        <end position="349"/>
    </location>
</feature>
<sequence>MNLKNLFQDFNPSKFVVFTCLLIFTILFSLRLDNNIKWSYWFVFLPIWVWKVLVVIGAFIGGSVWFRNPLYRSETGSCNQFKAMVLSCGEHLALLMFELLVVVNLESGGHEWLLVFIPLFILSIFCIGACIWCVKNDRTCELELFCAVNILQFIFLALRLDNIIVWSWVIVFIPIWIIMCIAVIGVLYAVALAIIVLRSPDILSEQRRGNVSTAIGYSFLVIPLLVFEILLVNRLDHVNEFEFITVSIPLVISLVSLMCLSFGAKGGNCWWFGIRKDFCHFLLGVCPCLQEYGNISYSIQNNDNEPQPRIPDESRSNSNFGQTELKTKVKEKSDQSSSVVPVLSIEVPD</sequence>
<evidence type="ECO:0000313" key="4">
    <source>
        <dbReference type="Proteomes" id="UP000678393"/>
    </source>
</evidence>
<feature type="compositionally biased region" description="Basic and acidic residues" evidence="1">
    <location>
        <begin position="325"/>
        <end position="334"/>
    </location>
</feature>
<feature type="transmembrane region" description="Helical" evidence="2">
    <location>
        <begin position="164"/>
        <end position="197"/>
    </location>
</feature>
<dbReference type="PANTHER" id="PTHR13568:SF6">
    <property type="entry name" value="TRANSMEMBRANE PROTEIN 185A"/>
    <property type="match status" value="1"/>
</dbReference>
<comment type="caution">
    <text evidence="3">The sequence shown here is derived from an EMBL/GenBank/DDBJ whole genome shotgun (WGS) entry which is preliminary data.</text>
</comment>
<keyword evidence="2" id="KW-0812">Transmembrane</keyword>
<organism evidence="3 4">
    <name type="scientific">Candidula unifasciata</name>
    <dbReference type="NCBI Taxonomy" id="100452"/>
    <lineage>
        <taxon>Eukaryota</taxon>
        <taxon>Metazoa</taxon>
        <taxon>Spiralia</taxon>
        <taxon>Lophotrochozoa</taxon>
        <taxon>Mollusca</taxon>
        <taxon>Gastropoda</taxon>
        <taxon>Heterobranchia</taxon>
        <taxon>Euthyneura</taxon>
        <taxon>Panpulmonata</taxon>
        <taxon>Eupulmonata</taxon>
        <taxon>Stylommatophora</taxon>
        <taxon>Helicina</taxon>
        <taxon>Helicoidea</taxon>
        <taxon>Geomitridae</taxon>
        <taxon>Candidula</taxon>
    </lineage>
</organism>
<evidence type="ECO:0008006" key="5">
    <source>
        <dbReference type="Google" id="ProtNLM"/>
    </source>
</evidence>
<feature type="transmembrane region" description="Helical" evidence="2">
    <location>
        <begin position="112"/>
        <end position="134"/>
    </location>
</feature>
<feature type="transmembrane region" description="Helical" evidence="2">
    <location>
        <begin position="12"/>
        <end position="32"/>
    </location>
</feature>
<evidence type="ECO:0000256" key="1">
    <source>
        <dbReference type="SAM" id="MobiDB-lite"/>
    </source>
</evidence>
<reference evidence="3" key="1">
    <citation type="submission" date="2021-04" db="EMBL/GenBank/DDBJ databases">
        <authorList>
            <consortium name="Molecular Ecology Group"/>
        </authorList>
    </citation>
    <scope>NUCLEOTIDE SEQUENCE</scope>
</reference>
<dbReference type="EMBL" id="CAJHNH020005791">
    <property type="protein sequence ID" value="CAG5132971.1"/>
    <property type="molecule type" value="Genomic_DNA"/>
</dbReference>
<keyword evidence="4" id="KW-1185">Reference proteome</keyword>
<feature type="transmembrane region" description="Helical" evidence="2">
    <location>
        <begin position="141"/>
        <end position="158"/>
    </location>
</feature>
<dbReference type="PANTHER" id="PTHR13568">
    <property type="entry name" value="FAM11A, B PROTEIN"/>
    <property type="match status" value="1"/>
</dbReference>
<keyword evidence="2" id="KW-0472">Membrane</keyword>
<accession>A0A8S4A3H8</accession>